<protein>
    <submittedName>
        <fullName evidence="5">Adenosine kinase</fullName>
    </submittedName>
</protein>
<keyword evidence="2" id="KW-0808">Transferase</keyword>
<dbReference type="Gene3D" id="3.30.1110.10">
    <property type="match status" value="1"/>
</dbReference>
<dbReference type="InterPro" id="IPR002173">
    <property type="entry name" value="Carboh/pur_kinase_PfkB_CS"/>
</dbReference>
<keyword evidence="6" id="KW-1185">Reference proteome</keyword>
<dbReference type="CDD" id="cd01168">
    <property type="entry name" value="adenosine_kinase"/>
    <property type="match status" value="1"/>
</dbReference>
<evidence type="ECO:0000313" key="6">
    <source>
        <dbReference type="Proteomes" id="UP001597295"/>
    </source>
</evidence>
<comment type="similarity">
    <text evidence="1">Belongs to the carbohydrate kinase PfkB family.</text>
</comment>
<evidence type="ECO:0000256" key="1">
    <source>
        <dbReference type="ARBA" id="ARBA00010688"/>
    </source>
</evidence>
<dbReference type="InterPro" id="IPR052700">
    <property type="entry name" value="Carb_kinase_PfkB-like"/>
</dbReference>
<dbReference type="RefSeq" id="WP_379878265.1">
    <property type="nucleotide sequence ID" value="NZ_JBHUIP010000016.1"/>
</dbReference>
<sequence>MSDLSVEVVGIGNAIVDVLAQVDDAFLSSVGLVKGSMTLVDADQSARIYDRLPPAVEMSGGSAGNTIAGVASLGGRAAYIGKVKDDQLGQVYRHDMRAIGARFETAPGKDSAPTARSMILVTPDAQRTMATYLGACVELGPQDLDIAAIEEAAITYMEGYLFDPPDAQRAFYEAAKLAHAKGRQVSLTLSDSFCVHRHGGAFREFIDGHVDVLFANEAELLALTTEGDFDRALAALKGKVSVAAVTRSEKGSVVLKGDEVVTVDAAAVSKVVDTTGAGDLYAAGFLLGHVRGFAAADCGALGSLAAAEVISHLGPRPQTSLKALANRHLTHLPL</sequence>
<dbReference type="Pfam" id="PF00294">
    <property type="entry name" value="PfkB"/>
    <property type="match status" value="1"/>
</dbReference>
<evidence type="ECO:0000259" key="4">
    <source>
        <dbReference type="Pfam" id="PF00294"/>
    </source>
</evidence>
<accession>A0ABW5DVC9</accession>
<evidence type="ECO:0000256" key="2">
    <source>
        <dbReference type="ARBA" id="ARBA00022679"/>
    </source>
</evidence>
<dbReference type="PANTHER" id="PTHR43320:SF3">
    <property type="entry name" value="CARBOHYDRATE KINASE PFKB DOMAIN-CONTAINING PROTEIN"/>
    <property type="match status" value="1"/>
</dbReference>
<reference evidence="6" key="1">
    <citation type="journal article" date="2019" name="Int. J. Syst. Evol. Microbiol.">
        <title>The Global Catalogue of Microorganisms (GCM) 10K type strain sequencing project: providing services to taxonomists for standard genome sequencing and annotation.</title>
        <authorList>
            <consortium name="The Broad Institute Genomics Platform"/>
            <consortium name="The Broad Institute Genome Sequencing Center for Infectious Disease"/>
            <person name="Wu L."/>
            <person name="Ma J."/>
        </authorList>
    </citation>
    <scope>NUCLEOTIDE SEQUENCE [LARGE SCALE GENOMIC DNA]</scope>
    <source>
        <strain evidence="6">CGMCC 1.19062</strain>
    </source>
</reference>
<comment type="caution">
    <text evidence="5">The sequence shown here is derived from an EMBL/GenBank/DDBJ whole genome shotgun (WGS) entry which is preliminary data.</text>
</comment>
<evidence type="ECO:0000256" key="3">
    <source>
        <dbReference type="ARBA" id="ARBA00022777"/>
    </source>
</evidence>
<dbReference type="Gene3D" id="3.40.1190.20">
    <property type="match status" value="1"/>
</dbReference>
<dbReference type="SUPFAM" id="SSF53613">
    <property type="entry name" value="Ribokinase-like"/>
    <property type="match status" value="1"/>
</dbReference>
<dbReference type="InterPro" id="IPR029056">
    <property type="entry name" value="Ribokinase-like"/>
</dbReference>
<name>A0ABW5DVC9_9PROT</name>
<organism evidence="5 6">
    <name type="scientific">Lacibacterium aquatile</name>
    <dbReference type="NCBI Taxonomy" id="1168082"/>
    <lineage>
        <taxon>Bacteria</taxon>
        <taxon>Pseudomonadati</taxon>
        <taxon>Pseudomonadota</taxon>
        <taxon>Alphaproteobacteria</taxon>
        <taxon>Rhodospirillales</taxon>
        <taxon>Rhodospirillaceae</taxon>
    </lineage>
</organism>
<dbReference type="GO" id="GO:0016301">
    <property type="term" value="F:kinase activity"/>
    <property type="evidence" value="ECO:0007669"/>
    <property type="project" value="UniProtKB-KW"/>
</dbReference>
<dbReference type="Proteomes" id="UP001597295">
    <property type="component" value="Unassembled WGS sequence"/>
</dbReference>
<gene>
    <name evidence="5" type="ORF">ACFSM5_19480</name>
</gene>
<proteinExistence type="inferred from homology"/>
<feature type="domain" description="Carbohydrate kinase PfkB" evidence="4">
    <location>
        <begin position="58"/>
        <end position="316"/>
    </location>
</feature>
<dbReference type="PROSITE" id="PS00584">
    <property type="entry name" value="PFKB_KINASES_2"/>
    <property type="match status" value="1"/>
</dbReference>
<dbReference type="EMBL" id="JBHUIP010000016">
    <property type="protein sequence ID" value="MFD2265093.1"/>
    <property type="molecule type" value="Genomic_DNA"/>
</dbReference>
<evidence type="ECO:0000313" key="5">
    <source>
        <dbReference type="EMBL" id="MFD2265093.1"/>
    </source>
</evidence>
<dbReference type="InterPro" id="IPR011611">
    <property type="entry name" value="PfkB_dom"/>
</dbReference>
<dbReference type="PANTHER" id="PTHR43320">
    <property type="entry name" value="SUGAR KINASE"/>
    <property type="match status" value="1"/>
</dbReference>
<keyword evidence="3 5" id="KW-0418">Kinase</keyword>